<comment type="subcellular location">
    <subcellularLocation>
        <location evidence="6">Cell membrane</location>
        <topology evidence="6">Multi-pass membrane protein</topology>
    </subcellularLocation>
    <subcellularLocation>
        <location evidence="1">Membrane</location>
    </subcellularLocation>
</comment>
<dbReference type="GO" id="GO:0005254">
    <property type="term" value="F:chloride channel activity"/>
    <property type="evidence" value="ECO:0007669"/>
    <property type="project" value="UniProtKB-KW"/>
</dbReference>
<keyword evidence="6" id="KW-0406">Ion transport</keyword>
<evidence type="ECO:0000313" key="8">
    <source>
        <dbReference type="EMBL" id="KAL3080233.1"/>
    </source>
</evidence>
<feature type="transmembrane region" description="Helical" evidence="6">
    <location>
        <begin position="271"/>
        <end position="289"/>
    </location>
</feature>
<evidence type="ECO:0000256" key="4">
    <source>
        <dbReference type="ARBA" id="ARBA00023136"/>
    </source>
</evidence>
<dbReference type="PANTHER" id="PTHR10736:SF20">
    <property type="entry name" value="BESTROPHIN HOMOLOG 22"/>
    <property type="match status" value="1"/>
</dbReference>
<evidence type="ECO:0000256" key="6">
    <source>
        <dbReference type="RuleBase" id="RU363126"/>
    </source>
</evidence>
<evidence type="ECO:0000256" key="1">
    <source>
        <dbReference type="ARBA" id="ARBA00004370"/>
    </source>
</evidence>
<keyword evidence="6" id="KW-0868">Chloride</keyword>
<dbReference type="Proteomes" id="UP001620626">
    <property type="component" value="Unassembled WGS sequence"/>
</dbReference>
<reference evidence="8 9" key="1">
    <citation type="submission" date="2024-10" db="EMBL/GenBank/DDBJ databases">
        <authorList>
            <person name="Kim D."/>
        </authorList>
    </citation>
    <scope>NUCLEOTIDE SEQUENCE [LARGE SCALE GENOMIC DNA]</scope>
    <source>
        <strain evidence="8">BH-2024</strain>
    </source>
</reference>
<dbReference type="GO" id="GO:0034707">
    <property type="term" value="C:chloride channel complex"/>
    <property type="evidence" value="ECO:0007669"/>
    <property type="project" value="UniProtKB-KW"/>
</dbReference>
<evidence type="ECO:0000256" key="3">
    <source>
        <dbReference type="ARBA" id="ARBA00022989"/>
    </source>
</evidence>
<dbReference type="Pfam" id="PF01062">
    <property type="entry name" value="Bestrophin"/>
    <property type="match status" value="1"/>
</dbReference>
<keyword evidence="6" id="KW-1003">Cell membrane</keyword>
<feature type="transmembrane region" description="Helical" evidence="6">
    <location>
        <begin position="28"/>
        <end position="50"/>
    </location>
</feature>
<evidence type="ECO:0000313" key="9">
    <source>
        <dbReference type="Proteomes" id="UP001620626"/>
    </source>
</evidence>
<name>A0ABD2ILC6_9BILA</name>
<feature type="compositionally biased region" description="Basic and acidic residues" evidence="7">
    <location>
        <begin position="412"/>
        <end position="430"/>
    </location>
</feature>
<keyword evidence="9" id="KW-1185">Reference proteome</keyword>
<dbReference type="InterPro" id="IPR021134">
    <property type="entry name" value="Bestrophin-like"/>
</dbReference>
<dbReference type="GO" id="GO:0005886">
    <property type="term" value="C:plasma membrane"/>
    <property type="evidence" value="ECO:0007669"/>
    <property type="project" value="UniProtKB-SubCell"/>
</dbReference>
<keyword evidence="2 6" id="KW-0812">Transmembrane</keyword>
<keyword evidence="4 6" id="KW-0472">Membrane</keyword>
<keyword evidence="6" id="KW-0813">Transport</keyword>
<feature type="region of interest" description="Disordered" evidence="7">
    <location>
        <begin position="528"/>
        <end position="547"/>
    </location>
</feature>
<proteinExistence type="inferred from homology"/>
<accession>A0ABD2ILC6</accession>
<dbReference type="EMBL" id="JBICBT010001168">
    <property type="protein sequence ID" value="KAL3080233.1"/>
    <property type="molecule type" value="Genomic_DNA"/>
</dbReference>
<comment type="caution">
    <text evidence="8">The sequence shown here is derived from an EMBL/GenBank/DDBJ whole genome shotgun (WGS) entry which is preliminary data.</text>
</comment>
<keyword evidence="6" id="KW-0407">Ion channel</keyword>
<comment type="similarity">
    <text evidence="5 6">Belongs to the anion channel-forming bestrophin (TC 1.A.46) family. Calcium-sensitive chloride channel subfamily.</text>
</comment>
<dbReference type="AlphaFoldDB" id="A0ABD2ILC6"/>
<keyword evidence="6" id="KW-0869">Chloride channel</keyword>
<dbReference type="InterPro" id="IPR000615">
    <property type="entry name" value="Bestrophin"/>
</dbReference>
<evidence type="ECO:0000256" key="2">
    <source>
        <dbReference type="ARBA" id="ARBA00022692"/>
    </source>
</evidence>
<comment type="function">
    <text evidence="6">Forms chloride channels.</text>
</comment>
<gene>
    <name evidence="8" type="ORF">niasHT_035668</name>
</gene>
<organism evidence="8 9">
    <name type="scientific">Heterodera trifolii</name>
    <dbReference type="NCBI Taxonomy" id="157864"/>
    <lineage>
        <taxon>Eukaryota</taxon>
        <taxon>Metazoa</taxon>
        <taxon>Ecdysozoa</taxon>
        <taxon>Nematoda</taxon>
        <taxon>Chromadorea</taxon>
        <taxon>Rhabditida</taxon>
        <taxon>Tylenchina</taxon>
        <taxon>Tylenchomorpha</taxon>
        <taxon>Tylenchoidea</taxon>
        <taxon>Heteroderidae</taxon>
        <taxon>Heteroderinae</taxon>
        <taxon>Heterodera</taxon>
    </lineage>
</organism>
<protein>
    <recommendedName>
        <fullName evidence="6">Bestrophin homolog</fullName>
    </recommendedName>
</protein>
<evidence type="ECO:0000256" key="7">
    <source>
        <dbReference type="SAM" id="MobiDB-lite"/>
    </source>
</evidence>
<evidence type="ECO:0000256" key="5">
    <source>
        <dbReference type="ARBA" id="ARBA00034769"/>
    </source>
</evidence>
<feature type="transmembrane region" description="Helical" evidence="6">
    <location>
        <begin position="237"/>
        <end position="259"/>
    </location>
</feature>
<keyword evidence="3 6" id="KW-1133">Transmembrane helix</keyword>
<feature type="transmembrane region" description="Helical" evidence="6">
    <location>
        <begin position="71"/>
        <end position="91"/>
    </location>
</feature>
<sequence>MTISYTLDVSKSSWGGFFRILSRWRGSVWKAVMGQLIVWTIIYMLISLVYRRLLNTRSQETFEHLVHYLNYGLDSTIPLTFMLGFFVTQVVSRWQSVLNGLGWIDNSAMNFANYIRGTDTETRITRRTLIRYMVLCQALVLRDISVQVRKRFPTLDTLVAAGLISKPELEQLDREVHDKYSRYWTPIHWCNSILYEARLHGKIASDFLLDSIINDIQHFRHGLASLMKYDWVPIPLLYPQIVFLAVRLYFLICLISRQFIYRKEAKHHAEIDLFVPIGTMIQFIVYVGWMKVAEALLNPLGEDDDDLECNYVIDKNLITGFSLVDLATKRTPEQSRDVFWDNDHIAPLYSMEAAQRTVHPLIGSASKINMAKDKKTITMAPHKSKLSKMDERTRLAHIRLVDTMEHNVKHAEELKADKANNENKALGELRKRQKSGKIRDGRHMEGMPSTRSAPDLERDGFHRLRESRDGEHSPSQHRLNGTSPHRTRRGSPFGAGAVRQPDPLSQGHYIGEEIPQRDLNPYMGHIQRGTDDMNGSRGNGTGGLRRF</sequence>
<feature type="compositionally biased region" description="Gly residues" evidence="7">
    <location>
        <begin position="537"/>
        <end position="547"/>
    </location>
</feature>
<feature type="region of interest" description="Disordered" evidence="7">
    <location>
        <begin position="412"/>
        <end position="504"/>
    </location>
</feature>
<feature type="compositionally biased region" description="Basic and acidic residues" evidence="7">
    <location>
        <begin position="454"/>
        <end position="474"/>
    </location>
</feature>
<dbReference type="PANTHER" id="PTHR10736">
    <property type="entry name" value="BESTROPHIN"/>
    <property type="match status" value="1"/>
</dbReference>